<evidence type="ECO:0000256" key="7">
    <source>
        <dbReference type="SAM" id="Phobius"/>
    </source>
</evidence>
<evidence type="ECO:0000256" key="2">
    <source>
        <dbReference type="ARBA" id="ARBA00007430"/>
    </source>
</evidence>
<feature type="transmembrane region" description="Helical" evidence="7">
    <location>
        <begin position="73"/>
        <end position="96"/>
    </location>
</feature>
<gene>
    <name evidence="8" type="ORF">GCM10009416_23890</name>
</gene>
<feature type="transmembrane region" description="Helical" evidence="7">
    <location>
        <begin position="311"/>
        <end position="335"/>
    </location>
</feature>
<evidence type="ECO:0000256" key="6">
    <source>
        <dbReference type="ARBA" id="ARBA00023136"/>
    </source>
</evidence>
<protein>
    <submittedName>
        <fullName evidence="8">Lipopolysaccharide biosynthesis protein</fullName>
    </submittedName>
</protein>
<evidence type="ECO:0000256" key="4">
    <source>
        <dbReference type="ARBA" id="ARBA00022692"/>
    </source>
</evidence>
<feature type="transmembrane region" description="Helical" evidence="7">
    <location>
        <begin position="134"/>
        <end position="157"/>
    </location>
</feature>
<reference evidence="8 9" key="1">
    <citation type="journal article" date="2019" name="Int. J. Syst. Evol. Microbiol.">
        <title>The Global Catalogue of Microorganisms (GCM) 10K type strain sequencing project: providing services to taxonomists for standard genome sequencing and annotation.</title>
        <authorList>
            <consortium name="The Broad Institute Genomics Platform"/>
            <consortium name="The Broad Institute Genome Sequencing Center for Infectious Disease"/>
            <person name="Wu L."/>
            <person name="Ma J."/>
        </authorList>
    </citation>
    <scope>NUCLEOTIDE SEQUENCE [LARGE SCALE GENOMIC DNA]</scope>
    <source>
        <strain evidence="8 9">JCM 9933</strain>
    </source>
</reference>
<dbReference type="Pfam" id="PF13440">
    <property type="entry name" value="Polysacc_synt_3"/>
    <property type="match status" value="1"/>
</dbReference>
<accession>A0ABN1F8G2</accession>
<name>A0ABN1F8G2_9PROT</name>
<evidence type="ECO:0000256" key="1">
    <source>
        <dbReference type="ARBA" id="ARBA00004651"/>
    </source>
</evidence>
<keyword evidence="5 7" id="KW-1133">Transmembrane helix</keyword>
<proteinExistence type="inferred from homology"/>
<dbReference type="Proteomes" id="UP001501588">
    <property type="component" value="Unassembled WGS sequence"/>
</dbReference>
<feature type="transmembrane region" description="Helical" evidence="7">
    <location>
        <begin position="355"/>
        <end position="381"/>
    </location>
</feature>
<feature type="transmembrane region" description="Helical" evidence="7">
    <location>
        <begin position="402"/>
        <end position="426"/>
    </location>
</feature>
<keyword evidence="3" id="KW-1003">Cell membrane</keyword>
<evidence type="ECO:0000256" key="3">
    <source>
        <dbReference type="ARBA" id="ARBA00022475"/>
    </source>
</evidence>
<comment type="similarity">
    <text evidence="2">Belongs to the polysaccharide synthase family.</text>
</comment>
<evidence type="ECO:0000256" key="5">
    <source>
        <dbReference type="ARBA" id="ARBA00022989"/>
    </source>
</evidence>
<feature type="transmembrane region" description="Helical" evidence="7">
    <location>
        <begin position="197"/>
        <end position="218"/>
    </location>
</feature>
<comment type="caution">
    <text evidence="8">The sequence shown here is derived from an EMBL/GenBank/DDBJ whole genome shotgun (WGS) entry which is preliminary data.</text>
</comment>
<keyword evidence="6 7" id="KW-0472">Membrane</keyword>
<sequence length="472" mass="49162">MAWTVLESGGMTAVSLVTLVVFAHQLAPAELGSAALAFSLVSLLTLPVEMLFQDALVQRRDAGTRHFDTAFTVSLGLGVGLCALCWLCADLVGAAVGDPQAAAALGWMSLSLPASGLAGALIARNRREFRFRDLAVCSFAGRFVGGATAVAIALFGGGMWAPVAQQVLAVALPAVLLWAATPERPRFGFGRQEFRDLFGYGLSALGTNAVIMVMPRLFMLQVGVVLGTHAAGYFNLAFRAVDVLRDVATTAIWRVVFPLFSRLGEAPRVLRRAFAGAAETTCAIGFPIFAGLAAVAPEVVAVVFGPKWLEATPVVVALCGVAMIHLVRLYAWAAVSALGRPLYPLPGQFVEAAVVLAWPLLGAASAGVAAAAWVLRSLLAWPVDAWMLRRASGLGIKTQNRGLPSIALVAGAMAGAVVALGAMLPASLPGPVRLAVLVAFGAAVYAALLALARRDVARRLVSMVGSVVFRGR</sequence>
<dbReference type="PANTHER" id="PTHR30250:SF10">
    <property type="entry name" value="LIPOPOLYSACCHARIDE BIOSYNTHESIS PROTEIN WZXC"/>
    <property type="match status" value="1"/>
</dbReference>
<organism evidence="8 9">
    <name type="scientific">Craurococcus roseus</name>
    <dbReference type="NCBI Taxonomy" id="77585"/>
    <lineage>
        <taxon>Bacteria</taxon>
        <taxon>Pseudomonadati</taxon>
        <taxon>Pseudomonadota</taxon>
        <taxon>Alphaproteobacteria</taxon>
        <taxon>Acetobacterales</taxon>
        <taxon>Acetobacteraceae</taxon>
        <taxon>Craurococcus</taxon>
    </lineage>
</organism>
<dbReference type="InterPro" id="IPR050833">
    <property type="entry name" value="Poly_Biosynth_Transport"/>
</dbReference>
<feature type="transmembrane region" description="Helical" evidence="7">
    <location>
        <begin position="102"/>
        <end position="122"/>
    </location>
</feature>
<feature type="transmembrane region" description="Helical" evidence="7">
    <location>
        <begin position="432"/>
        <end position="452"/>
    </location>
</feature>
<evidence type="ECO:0000313" key="9">
    <source>
        <dbReference type="Proteomes" id="UP001501588"/>
    </source>
</evidence>
<comment type="subcellular location">
    <subcellularLocation>
        <location evidence="1">Cell membrane</location>
        <topology evidence="1">Multi-pass membrane protein</topology>
    </subcellularLocation>
</comment>
<evidence type="ECO:0000313" key="8">
    <source>
        <dbReference type="EMBL" id="GAA0584728.1"/>
    </source>
</evidence>
<keyword evidence="4 7" id="KW-0812">Transmembrane</keyword>
<feature type="transmembrane region" description="Helical" evidence="7">
    <location>
        <begin position="284"/>
        <end position="304"/>
    </location>
</feature>
<dbReference type="EMBL" id="BAAAFZ010000029">
    <property type="protein sequence ID" value="GAA0584728.1"/>
    <property type="molecule type" value="Genomic_DNA"/>
</dbReference>
<feature type="transmembrane region" description="Helical" evidence="7">
    <location>
        <begin position="33"/>
        <end position="52"/>
    </location>
</feature>
<keyword evidence="9" id="KW-1185">Reference proteome</keyword>
<feature type="transmembrane region" description="Helical" evidence="7">
    <location>
        <begin position="163"/>
        <end position="181"/>
    </location>
</feature>
<dbReference type="PANTHER" id="PTHR30250">
    <property type="entry name" value="PST FAMILY PREDICTED COLANIC ACID TRANSPORTER"/>
    <property type="match status" value="1"/>
</dbReference>